<accession>A0A2R6X1I2</accession>
<dbReference type="EMBL" id="KZ772714">
    <property type="protein sequence ID" value="PTQ39963.1"/>
    <property type="molecule type" value="Genomic_DNA"/>
</dbReference>
<dbReference type="SFLD" id="SFLDG01129">
    <property type="entry name" value="C1.5:_HAD__Beta-PGM__Phosphata"/>
    <property type="match status" value="1"/>
</dbReference>
<dbReference type="CDD" id="cd07501">
    <property type="entry name" value="HAD_MDP-1_like"/>
    <property type="match status" value="1"/>
</dbReference>
<dbReference type="InterPro" id="IPR010036">
    <property type="entry name" value="MDP_1_eu_arc"/>
</dbReference>
<dbReference type="PANTHER" id="PTHR17901">
    <property type="entry name" value="MAGNESIUM-DEPENDENT PHOSPHATASE 1 MDP1"/>
    <property type="match status" value="1"/>
</dbReference>
<dbReference type="Proteomes" id="UP000244005">
    <property type="component" value="Unassembled WGS sequence"/>
</dbReference>
<dbReference type="SUPFAM" id="SSF56784">
    <property type="entry name" value="HAD-like"/>
    <property type="match status" value="1"/>
</dbReference>
<evidence type="ECO:0000313" key="1">
    <source>
        <dbReference type="EMBL" id="PTQ39963.1"/>
    </source>
</evidence>
<protein>
    <recommendedName>
        <fullName evidence="3">Magnesium-dependent phosphatase-1</fullName>
    </recommendedName>
</protein>
<evidence type="ECO:0000313" key="2">
    <source>
        <dbReference type="Proteomes" id="UP000244005"/>
    </source>
</evidence>
<proteinExistence type="predicted"/>
<gene>
    <name evidence="1" type="ORF">MARPO_0042s0019</name>
</gene>
<evidence type="ECO:0008006" key="3">
    <source>
        <dbReference type="Google" id="ProtNLM"/>
    </source>
</evidence>
<reference evidence="2" key="1">
    <citation type="journal article" date="2017" name="Cell">
        <title>Insights into land plant evolution garnered from the Marchantia polymorpha genome.</title>
        <authorList>
            <person name="Bowman J.L."/>
            <person name="Kohchi T."/>
            <person name="Yamato K.T."/>
            <person name="Jenkins J."/>
            <person name="Shu S."/>
            <person name="Ishizaki K."/>
            <person name="Yamaoka S."/>
            <person name="Nishihama R."/>
            <person name="Nakamura Y."/>
            <person name="Berger F."/>
            <person name="Adam C."/>
            <person name="Aki S.S."/>
            <person name="Althoff F."/>
            <person name="Araki T."/>
            <person name="Arteaga-Vazquez M.A."/>
            <person name="Balasubrmanian S."/>
            <person name="Barry K."/>
            <person name="Bauer D."/>
            <person name="Boehm C.R."/>
            <person name="Briginshaw L."/>
            <person name="Caballero-Perez J."/>
            <person name="Catarino B."/>
            <person name="Chen F."/>
            <person name="Chiyoda S."/>
            <person name="Chovatia M."/>
            <person name="Davies K.M."/>
            <person name="Delmans M."/>
            <person name="Demura T."/>
            <person name="Dierschke T."/>
            <person name="Dolan L."/>
            <person name="Dorantes-Acosta A.E."/>
            <person name="Eklund D.M."/>
            <person name="Florent S.N."/>
            <person name="Flores-Sandoval E."/>
            <person name="Fujiyama A."/>
            <person name="Fukuzawa H."/>
            <person name="Galik B."/>
            <person name="Grimanelli D."/>
            <person name="Grimwood J."/>
            <person name="Grossniklaus U."/>
            <person name="Hamada T."/>
            <person name="Haseloff J."/>
            <person name="Hetherington A.J."/>
            <person name="Higo A."/>
            <person name="Hirakawa Y."/>
            <person name="Hundley H.N."/>
            <person name="Ikeda Y."/>
            <person name="Inoue K."/>
            <person name="Inoue S.I."/>
            <person name="Ishida S."/>
            <person name="Jia Q."/>
            <person name="Kakita M."/>
            <person name="Kanazawa T."/>
            <person name="Kawai Y."/>
            <person name="Kawashima T."/>
            <person name="Kennedy M."/>
            <person name="Kinose K."/>
            <person name="Kinoshita T."/>
            <person name="Kohara Y."/>
            <person name="Koide E."/>
            <person name="Komatsu K."/>
            <person name="Kopischke S."/>
            <person name="Kubo M."/>
            <person name="Kyozuka J."/>
            <person name="Lagercrantz U."/>
            <person name="Lin S.S."/>
            <person name="Lindquist E."/>
            <person name="Lipzen A.M."/>
            <person name="Lu C.W."/>
            <person name="De Luna E."/>
            <person name="Martienssen R.A."/>
            <person name="Minamino N."/>
            <person name="Mizutani M."/>
            <person name="Mizutani M."/>
            <person name="Mochizuki N."/>
            <person name="Monte I."/>
            <person name="Mosher R."/>
            <person name="Nagasaki H."/>
            <person name="Nakagami H."/>
            <person name="Naramoto S."/>
            <person name="Nishitani K."/>
            <person name="Ohtani M."/>
            <person name="Okamoto T."/>
            <person name="Okumura M."/>
            <person name="Phillips J."/>
            <person name="Pollak B."/>
            <person name="Reinders A."/>
            <person name="Rovekamp M."/>
            <person name="Sano R."/>
            <person name="Sawa S."/>
            <person name="Schmid M.W."/>
            <person name="Shirakawa M."/>
            <person name="Solano R."/>
            <person name="Spunde A."/>
            <person name="Suetsugu N."/>
            <person name="Sugano S."/>
            <person name="Sugiyama A."/>
            <person name="Sun R."/>
            <person name="Suzuki Y."/>
            <person name="Takenaka M."/>
            <person name="Takezawa D."/>
            <person name="Tomogane H."/>
            <person name="Tsuzuki M."/>
            <person name="Ueda T."/>
            <person name="Umeda M."/>
            <person name="Ward J.M."/>
            <person name="Watanabe Y."/>
            <person name="Yazaki K."/>
            <person name="Yokoyama R."/>
            <person name="Yoshitake Y."/>
            <person name="Yotsui I."/>
            <person name="Zachgo S."/>
            <person name="Schmutz J."/>
        </authorList>
    </citation>
    <scope>NUCLEOTIDE SEQUENCE [LARGE SCALE GENOMIC DNA]</scope>
    <source>
        <strain evidence="2">Tak-1</strain>
    </source>
</reference>
<keyword evidence="2" id="KW-1185">Reference proteome</keyword>
<dbReference type="NCBIfam" id="TIGR01681">
    <property type="entry name" value="HAD-SF-IIIC"/>
    <property type="match status" value="1"/>
</dbReference>
<dbReference type="Gramene" id="Mp2g13900.3">
    <property type="protein sequence ID" value="Mp2g13900.3.cds"/>
    <property type="gene ID" value="Mp2g13900"/>
</dbReference>
<sequence>MNVESEALRLLNAASQLPALVVFDLDYTLWPFFCECLSKNDNPVLYPQAKGIIQALKSKGISMAIASRSPTADIARTFLSKQDILSNFPVMEIYSSWTHKTDHFRKIHQKTGVPYNSILFFDDEHRNIQAVRNMGVTCVHVSSGVNLDALKTGLQGFAGIEHLGPDNQAFRQKKVTDFFNKRGSKKDKKEEA</sequence>
<dbReference type="InterPro" id="IPR035679">
    <property type="entry name" value="MDP-1_euk"/>
</dbReference>
<dbReference type="GO" id="GO:0003993">
    <property type="term" value="F:acid phosphatase activity"/>
    <property type="evidence" value="ECO:0000318"/>
    <property type="project" value="GO_Central"/>
</dbReference>
<dbReference type="PANTHER" id="PTHR17901:SF14">
    <property type="entry name" value="MAGNESIUM-DEPENDENT PHOSPHATASE 1"/>
    <property type="match status" value="1"/>
</dbReference>
<dbReference type="FunFam" id="3.40.50.1000:FF:000120">
    <property type="entry name" value="Magnesium-dependent phosphatase 1"/>
    <property type="match status" value="1"/>
</dbReference>
<dbReference type="InterPro" id="IPR010033">
    <property type="entry name" value="HAD_SF_ppase_IIIC"/>
</dbReference>
<dbReference type="EMBL" id="KZ772714">
    <property type="protein sequence ID" value="PTQ39959.1"/>
    <property type="molecule type" value="Genomic_DNA"/>
</dbReference>
<dbReference type="SFLD" id="SFLDG01131">
    <property type="entry name" value="C1.5.2:_MDP_Like"/>
    <property type="match status" value="1"/>
</dbReference>
<dbReference type="Gene3D" id="3.40.50.1000">
    <property type="entry name" value="HAD superfamily/HAD-like"/>
    <property type="match status" value="1"/>
</dbReference>
<name>A0A2R6X1I2_MARPO</name>
<reference evidence="1" key="2">
    <citation type="submission" date="2017-12" db="EMBL/GenBank/DDBJ databases">
        <title>WGS assembly of Marchantia polymorpha.</title>
        <authorList>
            <person name="Bowman J.L."/>
            <person name="Kohchi T."/>
            <person name="Yamato K.T."/>
            <person name="Jenkins J."/>
            <person name="Shu S."/>
            <person name="Ishizaki K."/>
            <person name="Yamaoka S."/>
            <person name="Nishihama R."/>
            <person name="Nakamura Y."/>
            <person name="Berger F."/>
            <person name="Adam C."/>
            <person name="Aki S.S."/>
            <person name="Althoff F."/>
            <person name="Araki T."/>
            <person name="Arteaga-Vazquez M.A."/>
            <person name="Balasubrmanian S."/>
            <person name="Bauer D."/>
            <person name="Boehm C.R."/>
            <person name="Briginshaw L."/>
            <person name="Caballero-Perez J."/>
            <person name="Catarino B."/>
            <person name="Chen F."/>
            <person name="Chiyoda S."/>
            <person name="Chovatia M."/>
            <person name="Davies K.M."/>
            <person name="Delmans M."/>
            <person name="Demura T."/>
            <person name="Dierschke T."/>
            <person name="Dolan L."/>
            <person name="Dorantes-Acosta A.E."/>
            <person name="Eklund D.M."/>
            <person name="Florent S.N."/>
            <person name="Flores-Sandoval E."/>
            <person name="Fujiyama A."/>
            <person name="Fukuzawa H."/>
            <person name="Galik B."/>
            <person name="Grimanelli D."/>
            <person name="Grimwood J."/>
            <person name="Grossniklaus U."/>
            <person name="Hamada T."/>
            <person name="Haseloff J."/>
            <person name="Hetherington A.J."/>
            <person name="Higo A."/>
            <person name="Hirakawa Y."/>
            <person name="Hundley H.N."/>
            <person name="Ikeda Y."/>
            <person name="Inoue K."/>
            <person name="Inoue S."/>
            <person name="Ishida S."/>
            <person name="Jia Q."/>
            <person name="Kakita M."/>
            <person name="Kanazawa T."/>
            <person name="Kawai Y."/>
            <person name="Kawashima T."/>
            <person name="Kennedy M."/>
            <person name="Kinose K."/>
            <person name="Kinoshita T."/>
            <person name="Kohara Y."/>
            <person name="Koide E."/>
            <person name="Komatsu K."/>
            <person name="Kopischke S."/>
            <person name="Kubo M."/>
            <person name="Kyozuka J."/>
            <person name="Lagercrantz U."/>
            <person name="Lin S.S."/>
            <person name="Lindquist E."/>
            <person name="Lipzen A.M."/>
            <person name="Lu C."/>
            <person name="Luna E.D."/>
            <person name="Martienssen R.A."/>
            <person name="Minamino N."/>
            <person name="Mizutani M."/>
            <person name="Mizutani M."/>
            <person name="Mochizuki N."/>
            <person name="Monte I."/>
            <person name="Mosher R."/>
            <person name="Nagasaki H."/>
            <person name="Nakagami H."/>
            <person name="Naramoto S."/>
            <person name="Nishitani K."/>
            <person name="Ohtani M."/>
            <person name="Okamoto T."/>
            <person name="Okumura M."/>
            <person name="Phillips J."/>
            <person name="Pollak B."/>
            <person name="Reinders A."/>
            <person name="Roevekamp M."/>
            <person name="Sano R."/>
            <person name="Sawa S."/>
            <person name="Schmid M.W."/>
            <person name="Shirakawa M."/>
            <person name="Solano R."/>
            <person name="Spunde A."/>
            <person name="Suetsugu N."/>
            <person name="Sugano S."/>
            <person name="Sugiyama A."/>
            <person name="Sun R."/>
            <person name="Suzuki Y."/>
            <person name="Takenaka M."/>
            <person name="Takezawa D."/>
            <person name="Tomogane H."/>
            <person name="Tsuzuki M."/>
            <person name="Ueda T."/>
            <person name="Umeda M."/>
            <person name="Ward J.M."/>
            <person name="Watanabe Y."/>
            <person name="Yazaki K."/>
            <person name="Yokoyama R."/>
            <person name="Yoshitake Y."/>
            <person name="Yotsui I."/>
            <person name="Zachgo S."/>
            <person name="Schmutz J."/>
        </authorList>
    </citation>
    <scope>NUCLEOTIDE SEQUENCE [LARGE SCALE GENOMIC DNA]</scope>
    <source>
        <strain evidence="1">Tak-1</strain>
    </source>
</reference>
<dbReference type="InterPro" id="IPR036412">
    <property type="entry name" value="HAD-like_sf"/>
</dbReference>
<dbReference type="OrthoDB" id="2865258at2759"/>
<dbReference type="SFLD" id="SFLDS00003">
    <property type="entry name" value="Haloacid_Dehalogenase"/>
    <property type="match status" value="1"/>
</dbReference>
<dbReference type="AlphaFoldDB" id="A0A2R6X1I2"/>
<dbReference type="Gramene" id="Mp2g13900.1">
    <property type="protein sequence ID" value="Mp2g13900.1.cds"/>
    <property type="gene ID" value="Mp2g13900"/>
</dbReference>
<dbReference type="Pfam" id="PF12689">
    <property type="entry name" value="Acid_PPase"/>
    <property type="match status" value="1"/>
</dbReference>
<organism evidence="1 2">
    <name type="scientific">Marchantia polymorpha</name>
    <name type="common">Common liverwort</name>
    <name type="synonym">Marchantia aquatica</name>
    <dbReference type="NCBI Taxonomy" id="3197"/>
    <lineage>
        <taxon>Eukaryota</taxon>
        <taxon>Viridiplantae</taxon>
        <taxon>Streptophyta</taxon>
        <taxon>Embryophyta</taxon>
        <taxon>Marchantiophyta</taxon>
        <taxon>Marchantiopsida</taxon>
        <taxon>Marchantiidae</taxon>
        <taxon>Marchantiales</taxon>
        <taxon>Marchantiaceae</taxon>
        <taxon>Marchantia</taxon>
    </lineage>
</organism>
<dbReference type="InterPro" id="IPR023214">
    <property type="entry name" value="HAD_sf"/>
</dbReference>